<accession>A0AAN6KWM8</accession>
<dbReference type="EMBL" id="JAUJLE010000029">
    <property type="protein sequence ID" value="KAK1003039.1"/>
    <property type="molecule type" value="Genomic_DNA"/>
</dbReference>
<feature type="compositionally biased region" description="Low complexity" evidence="1">
    <location>
        <begin position="303"/>
        <end position="317"/>
    </location>
</feature>
<comment type="caution">
    <text evidence="2">The sequence shown here is derived from an EMBL/GenBank/DDBJ whole genome shotgun (WGS) entry which is preliminary data.</text>
</comment>
<organism evidence="2 3">
    <name type="scientific">Friedmanniomyces endolithicus</name>
    <dbReference type="NCBI Taxonomy" id="329885"/>
    <lineage>
        <taxon>Eukaryota</taxon>
        <taxon>Fungi</taxon>
        <taxon>Dikarya</taxon>
        <taxon>Ascomycota</taxon>
        <taxon>Pezizomycotina</taxon>
        <taxon>Dothideomycetes</taxon>
        <taxon>Dothideomycetidae</taxon>
        <taxon>Mycosphaerellales</taxon>
        <taxon>Teratosphaeriaceae</taxon>
        <taxon>Friedmanniomyces</taxon>
    </lineage>
</organism>
<sequence>MDLRRAGQDPSNRHSRVEPQSAPLPQNQWADVPLPYRPREMPDPADRPRPSVPGHALSSSVATPESSRNRRRPQALRNAPPAFPDFVARSSMERQARNPTHLYPGMSPYADRLPSASAPAEVEHVARSVSQPNSPSYFQQRFQESQPPFVHIPRSPTYPPAGRRRMHSASGVTDAAFADEEEFRLFVDATAGLGPEQAFRNASSPICTRDRHSRSTTHPSAPQQAGSPDEQTPTTLHALRQLAAMPLASTQHSRQRLQTSASGLDLWLQPPSRPMSAGAVSHSDDEDDDNNDDEMPPDDELPDYAQSQAQAQALQRAEAARRAQELQRRWHESSGVQGRYP</sequence>
<evidence type="ECO:0000256" key="1">
    <source>
        <dbReference type="SAM" id="MobiDB-lite"/>
    </source>
</evidence>
<feature type="compositionally biased region" description="Polar residues" evidence="1">
    <location>
        <begin position="57"/>
        <end position="66"/>
    </location>
</feature>
<evidence type="ECO:0000313" key="2">
    <source>
        <dbReference type="EMBL" id="KAK1003039.1"/>
    </source>
</evidence>
<feature type="compositionally biased region" description="Acidic residues" evidence="1">
    <location>
        <begin position="284"/>
        <end position="302"/>
    </location>
</feature>
<proteinExistence type="predicted"/>
<feature type="region of interest" description="Disordered" evidence="1">
    <location>
        <begin position="191"/>
        <end position="341"/>
    </location>
</feature>
<reference evidence="2" key="1">
    <citation type="submission" date="2023-06" db="EMBL/GenBank/DDBJ databases">
        <title>Black Yeasts Isolated from many extreme environments.</title>
        <authorList>
            <person name="Coleine C."/>
            <person name="Stajich J.E."/>
            <person name="Selbmann L."/>
        </authorList>
    </citation>
    <scope>NUCLEOTIDE SEQUENCE</scope>
    <source>
        <strain evidence="2">CCFEE 5200</strain>
    </source>
</reference>
<dbReference type="Proteomes" id="UP001175353">
    <property type="component" value="Unassembled WGS sequence"/>
</dbReference>
<feature type="compositionally biased region" description="Polar residues" evidence="1">
    <location>
        <begin position="216"/>
        <end position="235"/>
    </location>
</feature>
<feature type="compositionally biased region" description="Basic and acidic residues" evidence="1">
    <location>
        <begin position="37"/>
        <end position="49"/>
    </location>
</feature>
<gene>
    <name evidence="2" type="ORF">LTR91_004830</name>
</gene>
<protein>
    <submittedName>
        <fullName evidence="2">Uncharacterized protein</fullName>
    </submittedName>
</protein>
<keyword evidence="3" id="KW-1185">Reference proteome</keyword>
<feature type="compositionally biased region" description="Polar residues" evidence="1">
    <location>
        <begin position="248"/>
        <end position="262"/>
    </location>
</feature>
<feature type="compositionally biased region" description="Polar residues" evidence="1">
    <location>
        <begin position="128"/>
        <end position="146"/>
    </location>
</feature>
<name>A0AAN6KWM8_9PEZI</name>
<dbReference type="AlphaFoldDB" id="A0AAN6KWM8"/>
<feature type="compositionally biased region" description="Basic and acidic residues" evidence="1">
    <location>
        <begin position="1"/>
        <end position="17"/>
    </location>
</feature>
<feature type="compositionally biased region" description="Basic and acidic residues" evidence="1">
    <location>
        <begin position="318"/>
        <end position="332"/>
    </location>
</feature>
<evidence type="ECO:0000313" key="3">
    <source>
        <dbReference type="Proteomes" id="UP001175353"/>
    </source>
</evidence>
<feature type="region of interest" description="Disordered" evidence="1">
    <location>
        <begin position="1"/>
        <end position="170"/>
    </location>
</feature>